<proteinExistence type="predicted"/>
<keyword evidence="2" id="KW-1185">Reference proteome</keyword>
<name>A0A1R1PFU9_ZANCU</name>
<evidence type="ECO:0000313" key="1">
    <source>
        <dbReference type="EMBL" id="OMH79880.1"/>
    </source>
</evidence>
<gene>
    <name evidence="1" type="ORF">AX774_g6690</name>
</gene>
<evidence type="ECO:0000313" key="2">
    <source>
        <dbReference type="Proteomes" id="UP000188320"/>
    </source>
</evidence>
<dbReference type="AlphaFoldDB" id="A0A1R1PFU9"/>
<dbReference type="Proteomes" id="UP000188320">
    <property type="component" value="Unassembled WGS sequence"/>
</dbReference>
<accession>A0A1R1PFU9</accession>
<reference evidence="2" key="1">
    <citation type="submission" date="2017-01" db="EMBL/GenBank/DDBJ databases">
        <authorList>
            <person name="Wang Y."/>
            <person name="White M."/>
            <person name="Kvist S."/>
            <person name="Moncalvo J.-M."/>
        </authorList>
    </citation>
    <scope>NUCLEOTIDE SEQUENCE [LARGE SCALE GENOMIC DNA]</scope>
    <source>
        <strain evidence="2">COL-18-3</strain>
    </source>
</reference>
<sequence length="92" mass="10853">MSQVERKEGKEEKKFCISSQPRSIRCVLLAMSTKTRSFIGHNTDICFTNRKNDKYYLFLFTFPAALKSNLCTYPHTHTHFNSLLLLSQQFWK</sequence>
<dbReference type="EMBL" id="LSSK01001377">
    <property type="protein sequence ID" value="OMH79880.1"/>
    <property type="molecule type" value="Genomic_DNA"/>
</dbReference>
<protein>
    <submittedName>
        <fullName evidence="1">Uncharacterized protein</fullName>
    </submittedName>
</protein>
<comment type="caution">
    <text evidence="1">The sequence shown here is derived from an EMBL/GenBank/DDBJ whole genome shotgun (WGS) entry which is preliminary data.</text>
</comment>
<organism evidence="1 2">
    <name type="scientific">Zancudomyces culisetae</name>
    <name type="common">Gut fungus</name>
    <name type="synonym">Smittium culisetae</name>
    <dbReference type="NCBI Taxonomy" id="1213189"/>
    <lineage>
        <taxon>Eukaryota</taxon>
        <taxon>Fungi</taxon>
        <taxon>Fungi incertae sedis</taxon>
        <taxon>Zoopagomycota</taxon>
        <taxon>Kickxellomycotina</taxon>
        <taxon>Harpellomycetes</taxon>
        <taxon>Harpellales</taxon>
        <taxon>Legeriomycetaceae</taxon>
        <taxon>Zancudomyces</taxon>
    </lineage>
</organism>